<comment type="caution">
    <text evidence="2">The sequence shown here is derived from an EMBL/GenBank/DDBJ whole genome shotgun (WGS) entry which is preliminary data.</text>
</comment>
<gene>
    <name evidence="2" type="ORF">F8388_008195</name>
    <name evidence="3" type="ORF">G4B88_016609</name>
</gene>
<dbReference type="InterPro" id="IPR021924">
    <property type="entry name" value="DUF3537"/>
</dbReference>
<keyword evidence="1" id="KW-0812">Transmembrane</keyword>
<protein>
    <submittedName>
        <fullName evidence="2">Uncharacterized protein</fullName>
    </submittedName>
</protein>
<dbReference type="Proteomes" id="UP000525078">
    <property type="component" value="Unassembled WGS sequence"/>
</dbReference>
<keyword evidence="5" id="KW-1185">Reference proteome</keyword>
<reference evidence="4 5" key="1">
    <citation type="journal article" date="2020" name="bioRxiv">
        <title>Sequence and annotation of 42 cannabis genomes reveals extensive copy number variation in cannabinoid synthesis and pathogen resistance genes.</title>
        <authorList>
            <person name="Mckernan K.J."/>
            <person name="Helbert Y."/>
            <person name="Kane L.T."/>
            <person name="Ebling H."/>
            <person name="Zhang L."/>
            <person name="Liu B."/>
            <person name="Eaton Z."/>
            <person name="Mclaughlin S."/>
            <person name="Kingan S."/>
            <person name="Baybayan P."/>
            <person name="Concepcion G."/>
            <person name="Jordan M."/>
            <person name="Riva A."/>
            <person name="Barbazuk W."/>
            <person name="Harkins T."/>
        </authorList>
    </citation>
    <scope>NUCLEOTIDE SEQUENCE [LARGE SCALE GENOMIC DNA]</scope>
    <source>
        <strain evidence="4 5">cv. Jamaican Lion 4</strain>
        <strain evidence="3">Father</strain>
        <strain evidence="2">Mother</strain>
        <tissue evidence="2">Leaf</tissue>
    </source>
</reference>
<organism evidence="2 4">
    <name type="scientific">Cannabis sativa</name>
    <name type="common">Hemp</name>
    <name type="synonym">Marijuana</name>
    <dbReference type="NCBI Taxonomy" id="3483"/>
    <lineage>
        <taxon>Eukaryota</taxon>
        <taxon>Viridiplantae</taxon>
        <taxon>Streptophyta</taxon>
        <taxon>Embryophyta</taxon>
        <taxon>Tracheophyta</taxon>
        <taxon>Spermatophyta</taxon>
        <taxon>Magnoliopsida</taxon>
        <taxon>eudicotyledons</taxon>
        <taxon>Gunneridae</taxon>
        <taxon>Pentapetalae</taxon>
        <taxon>rosids</taxon>
        <taxon>fabids</taxon>
        <taxon>Rosales</taxon>
        <taxon>Cannabaceae</taxon>
        <taxon>Cannabis</taxon>
    </lineage>
</organism>
<evidence type="ECO:0000313" key="2">
    <source>
        <dbReference type="EMBL" id="KAF4362311.1"/>
    </source>
</evidence>
<keyword evidence="1" id="KW-0472">Membrane</keyword>
<sequence length="86" mass="9741">MLRCMCVDQSTIWMASLSWLVFVLFTIVVPGISHFVLACSTCDSKHDSHTAQELLGLISSSSSISNWEIMSSHDHENNFNFMTNNW</sequence>
<dbReference type="EMBL" id="JAATIQ010000060">
    <property type="protein sequence ID" value="KAF4391299.1"/>
    <property type="molecule type" value="Genomic_DNA"/>
</dbReference>
<evidence type="ECO:0000313" key="5">
    <source>
        <dbReference type="Proteomes" id="UP000583929"/>
    </source>
</evidence>
<accession>A0A7J6EV65</accession>
<evidence type="ECO:0000256" key="1">
    <source>
        <dbReference type="SAM" id="Phobius"/>
    </source>
</evidence>
<keyword evidence="1" id="KW-1133">Transmembrane helix</keyword>
<proteinExistence type="predicted"/>
<dbReference type="EMBL" id="JAATIP010000185">
    <property type="protein sequence ID" value="KAF4362311.1"/>
    <property type="molecule type" value="Genomic_DNA"/>
</dbReference>
<dbReference type="Proteomes" id="UP000583929">
    <property type="component" value="Unassembled WGS sequence"/>
</dbReference>
<evidence type="ECO:0000313" key="3">
    <source>
        <dbReference type="EMBL" id="KAF4391299.1"/>
    </source>
</evidence>
<name>A0A7J6EV65_CANSA</name>
<evidence type="ECO:0000313" key="4">
    <source>
        <dbReference type="Proteomes" id="UP000525078"/>
    </source>
</evidence>
<feature type="transmembrane region" description="Helical" evidence="1">
    <location>
        <begin position="12"/>
        <end position="37"/>
    </location>
</feature>
<dbReference type="AlphaFoldDB" id="A0A7J6EV65"/>
<dbReference type="Pfam" id="PF12056">
    <property type="entry name" value="DUF3537"/>
    <property type="match status" value="1"/>
</dbReference>